<organism evidence="3 4">
    <name type="scientific">Kitasatospora cineracea</name>
    <dbReference type="NCBI Taxonomy" id="88074"/>
    <lineage>
        <taxon>Bacteria</taxon>
        <taxon>Bacillati</taxon>
        <taxon>Actinomycetota</taxon>
        <taxon>Actinomycetes</taxon>
        <taxon>Kitasatosporales</taxon>
        <taxon>Streptomycetaceae</taxon>
        <taxon>Kitasatospora</taxon>
    </lineage>
</organism>
<evidence type="ECO:0000313" key="3">
    <source>
        <dbReference type="EMBL" id="RPE29317.1"/>
    </source>
</evidence>
<dbReference type="Gene3D" id="1.10.1200.10">
    <property type="entry name" value="ACP-like"/>
    <property type="match status" value="1"/>
</dbReference>
<dbReference type="Proteomes" id="UP000266906">
    <property type="component" value="Unassembled WGS sequence"/>
</dbReference>
<dbReference type="Proteomes" id="UP000267408">
    <property type="component" value="Unassembled WGS sequence"/>
</dbReference>
<evidence type="ECO:0000313" key="2">
    <source>
        <dbReference type="EMBL" id="ROR37228.1"/>
    </source>
</evidence>
<dbReference type="SUPFAM" id="SSF47336">
    <property type="entry name" value="ACP-like"/>
    <property type="match status" value="1"/>
</dbReference>
<protein>
    <submittedName>
        <fullName evidence="3">Acyl carrier protein</fullName>
    </submittedName>
</protein>
<dbReference type="AlphaFoldDB" id="A0A3N4RLR1"/>
<dbReference type="EMBL" id="RJVJ01000002">
    <property type="protein sequence ID" value="ROR37228.1"/>
    <property type="molecule type" value="Genomic_DNA"/>
</dbReference>
<name>A0A3N4RLR1_9ACTN</name>
<dbReference type="PROSITE" id="PS50075">
    <property type="entry name" value="CARRIER"/>
    <property type="match status" value="1"/>
</dbReference>
<evidence type="ECO:0000313" key="5">
    <source>
        <dbReference type="Proteomes" id="UP000267408"/>
    </source>
</evidence>
<dbReference type="InterPro" id="IPR009081">
    <property type="entry name" value="PP-bd_ACP"/>
</dbReference>
<dbReference type="RefSeq" id="WP_123561000.1">
    <property type="nucleotide sequence ID" value="NZ_JBEYIY010000048.1"/>
</dbReference>
<gene>
    <name evidence="3" type="ORF">EDD38_6472</name>
    <name evidence="2" type="ORF">EDD39_5361</name>
</gene>
<keyword evidence="4" id="KW-1185">Reference proteome</keyword>
<proteinExistence type="predicted"/>
<dbReference type="InterPro" id="IPR036736">
    <property type="entry name" value="ACP-like_sf"/>
</dbReference>
<dbReference type="EMBL" id="RKQG01000002">
    <property type="protein sequence ID" value="RPE29317.1"/>
    <property type="molecule type" value="Genomic_DNA"/>
</dbReference>
<reference evidence="4 5" key="1">
    <citation type="submission" date="2018-11" db="EMBL/GenBank/DDBJ databases">
        <title>Sequencing the genomes of 1000 actinobacteria strains.</title>
        <authorList>
            <person name="Klenk H.-P."/>
        </authorList>
    </citation>
    <scope>NUCLEOTIDE SEQUENCE [LARGE SCALE GENOMIC DNA]</scope>
    <source>
        <strain evidence="2 5">DSM 44780</strain>
        <strain evidence="3 4">DSM 44781</strain>
    </source>
</reference>
<evidence type="ECO:0000313" key="4">
    <source>
        <dbReference type="Proteomes" id="UP000266906"/>
    </source>
</evidence>
<dbReference type="Pfam" id="PF00550">
    <property type="entry name" value="PP-binding"/>
    <property type="match status" value="1"/>
</dbReference>
<evidence type="ECO:0000259" key="1">
    <source>
        <dbReference type="PROSITE" id="PS50075"/>
    </source>
</evidence>
<comment type="caution">
    <text evidence="3">The sequence shown here is derived from an EMBL/GenBank/DDBJ whole genome shotgun (WGS) entry which is preliminary data.</text>
</comment>
<feature type="domain" description="Carrier" evidence="1">
    <location>
        <begin position="1"/>
        <end position="80"/>
    </location>
</feature>
<accession>A0A3N4RLR1</accession>
<accession>A0A8G1UAL3</accession>
<sequence>MQERIREFVLSTLAEMNYDTDGVTGDTDLGPAGLDLESLALAELSVQVEDEFGIKFDLDELETTALMTLDQFTADVARRVAAGTATAATAGSAA</sequence>